<keyword evidence="2" id="KW-1185">Reference proteome</keyword>
<accession>A0ABP6U9G0</accession>
<dbReference type="EMBL" id="BAAAXF010000074">
    <property type="protein sequence ID" value="GAA3503194.1"/>
    <property type="molecule type" value="Genomic_DNA"/>
</dbReference>
<proteinExistence type="predicted"/>
<evidence type="ECO:0000313" key="1">
    <source>
        <dbReference type="EMBL" id="GAA3503194.1"/>
    </source>
</evidence>
<gene>
    <name evidence="1" type="ORF">GCM10019016_103040</name>
</gene>
<sequence length="99" mass="10550">MKEDAAAEGRIGVVEQLGMCCLVVRCGRRPVVAVLGEVLAISVDERVVLVSVLSCEHTQRQTRDVSSEFRKNALAVMTAGHAGRPYDEGGTPCHDLSAA</sequence>
<organism evidence="1 2">
    <name type="scientific">Streptomyces prasinosporus</name>
    <dbReference type="NCBI Taxonomy" id="68256"/>
    <lineage>
        <taxon>Bacteria</taxon>
        <taxon>Bacillati</taxon>
        <taxon>Actinomycetota</taxon>
        <taxon>Actinomycetes</taxon>
        <taxon>Kitasatosporales</taxon>
        <taxon>Streptomycetaceae</taxon>
        <taxon>Streptomyces</taxon>
        <taxon>Streptomyces albogriseolus group</taxon>
    </lineage>
</organism>
<dbReference type="Proteomes" id="UP001501455">
    <property type="component" value="Unassembled WGS sequence"/>
</dbReference>
<protein>
    <submittedName>
        <fullName evidence="1">Uncharacterized protein</fullName>
    </submittedName>
</protein>
<evidence type="ECO:0000313" key="2">
    <source>
        <dbReference type="Proteomes" id="UP001501455"/>
    </source>
</evidence>
<reference evidence="2" key="1">
    <citation type="journal article" date="2019" name="Int. J. Syst. Evol. Microbiol.">
        <title>The Global Catalogue of Microorganisms (GCM) 10K type strain sequencing project: providing services to taxonomists for standard genome sequencing and annotation.</title>
        <authorList>
            <consortium name="The Broad Institute Genomics Platform"/>
            <consortium name="The Broad Institute Genome Sequencing Center for Infectious Disease"/>
            <person name="Wu L."/>
            <person name="Ma J."/>
        </authorList>
    </citation>
    <scope>NUCLEOTIDE SEQUENCE [LARGE SCALE GENOMIC DNA]</scope>
    <source>
        <strain evidence="2">JCM 4816</strain>
    </source>
</reference>
<comment type="caution">
    <text evidence="1">The sequence shown here is derived from an EMBL/GenBank/DDBJ whole genome shotgun (WGS) entry which is preliminary data.</text>
</comment>
<name>A0ABP6U9G0_9ACTN</name>